<dbReference type="InterPro" id="IPR013321">
    <property type="entry name" value="Arc_rbn_hlx_hlx"/>
</dbReference>
<gene>
    <name evidence="2" type="ORF">HKD31_11360</name>
</gene>
<dbReference type="SUPFAM" id="SSF47598">
    <property type="entry name" value="Ribbon-helix-helix"/>
    <property type="match status" value="1"/>
</dbReference>
<keyword evidence="3" id="KW-1185">Reference proteome</keyword>
<reference evidence="3" key="1">
    <citation type="submission" date="2020-04" db="EMBL/GenBank/DDBJ databases">
        <title>Description of novel Gluconacetobacter.</title>
        <authorList>
            <person name="Sombolestani A."/>
        </authorList>
    </citation>
    <scope>NUCLEOTIDE SEQUENCE [LARGE SCALE GENOMIC DNA]</scope>
    <source>
        <strain evidence="3">R-71646</strain>
    </source>
</reference>
<feature type="domain" description="Arc-like DNA binding" evidence="1">
    <location>
        <begin position="4"/>
        <end position="37"/>
    </location>
</feature>
<comment type="caution">
    <text evidence="2">The sequence shown here is derived from an EMBL/GenBank/DDBJ whole genome shotgun (WGS) entry which is preliminary data.</text>
</comment>
<dbReference type="InterPro" id="IPR010985">
    <property type="entry name" value="Ribbon_hlx_hlx"/>
</dbReference>
<accession>A0ABR9YNF0</accession>
<dbReference type="GO" id="GO:0003677">
    <property type="term" value="F:DNA binding"/>
    <property type="evidence" value="ECO:0007669"/>
    <property type="project" value="UniProtKB-KW"/>
</dbReference>
<dbReference type="InterPro" id="IPR005569">
    <property type="entry name" value="Arc_DNA-bd_dom"/>
</dbReference>
<organism evidence="2 3">
    <name type="scientific">Gluconobacter potus</name>
    <dbReference type="NCBI Taxonomy" id="2724927"/>
    <lineage>
        <taxon>Bacteria</taxon>
        <taxon>Pseudomonadati</taxon>
        <taxon>Pseudomonadota</taxon>
        <taxon>Alphaproteobacteria</taxon>
        <taxon>Acetobacterales</taxon>
        <taxon>Acetobacteraceae</taxon>
        <taxon>Gluconobacter</taxon>
    </lineage>
</organism>
<proteinExistence type="predicted"/>
<dbReference type="Pfam" id="PF03869">
    <property type="entry name" value="Arc"/>
    <property type="match status" value="1"/>
</dbReference>
<evidence type="ECO:0000259" key="1">
    <source>
        <dbReference type="Pfam" id="PF03869"/>
    </source>
</evidence>
<dbReference type="EMBL" id="JABCQF010000007">
    <property type="protein sequence ID" value="MBF0883337.1"/>
    <property type="molecule type" value="Genomic_DNA"/>
</dbReference>
<protein>
    <submittedName>
        <fullName evidence="2">Arc family DNA-binding protein</fullName>
    </submittedName>
</protein>
<evidence type="ECO:0000313" key="2">
    <source>
        <dbReference type="EMBL" id="MBF0883337.1"/>
    </source>
</evidence>
<dbReference type="Proteomes" id="UP000644588">
    <property type="component" value="Unassembled WGS sequence"/>
</dbReference>
<sequence>MLHIRVTDELKSRLEESAQFFGRSMNAEISQRLEESLYLSKMAHALEESPQLTDGERALVQSFRNMSQDERRAVLALLNKLSSPHD</sequence>
<reference evidence="2 3" key="2">
    <citation type="submission" date="2020-11" db="EMBL/GenBank/DDBJ databases">
        <title>Description of novel Gluconobacter species.</title>
        <authorList>
            <person name="Cleenwerck I."/>
            <person name="Cnockaert M."/>
            <person name="Borremans W."/>
            <person name="Wieme A.D."/>
            <person name="De Vuyst L."/>
            <person name="Vandamme P."/>
        </authorList>
    </citation>
    <scope>NUCLEOTIDE SEQUENCE [LARGE SCALE GENOMIC DNA]</scope>
    <source>
        <strain evidence="2 3">R-71646</strain>
    </source>
</reference>
<name>A0ABR9YNF0_9PROT</name>
<evidence type="ECO:0000313" key="3">
    <source>
        <dbReference type="Proteomes" id="UP000644588"/>
    </source>
</evidence>
<dbReference type="Gene3D" id="1.10.1220.10">
    <property type="entry name" value="Met repressor-like"/>
    <property type="match status" value="1"/>
</dbReference>
<keyword evidence="2" id="KW-0238">DNA-binding</keyword>